<evidence type="ECO:0000256" key="3">
    <source>
        <dbReference type="PROSITE-ProRule" id="PRU00290"/>
    </source>
</evidence>
<proteinExistence type="inferred from homology"/>
<evidence type="ECO:0000256" key="6">
    <source>
        <dbReference type="SAM" id="Phobius"/>
    </source>
</evidence>
<feature type="coiled-coil region" evidence="4">
    <location>
        <begin position="9"/>
        <end position="53"/>
    </location>
</feature>
<evidence type="ECO:0000259" key="7">
    <source>
        <dbReference type="PROSITE" id="PS50892"/>
    </source>
</evidence>
<name>A0ABD0W2Z3_UMBPY</name>
<reference evidence="8 9" key="1">
    <citation type="submission" date="2024-06" db="EMBL/GenBank/DDBJ databases">
        <authorList>
            <person name="Pan Q."/>
            <person name="Wen M."/>
            <person name="Jouanno E."/>
            <person name="Zahm M."/>
            <person name="Klopp C."/>
            <person name="Cabau C."/>
            <person name="Louis A."/>
            <person name="Berthelot C."/>
            <person name="Parey E."/>
            <person name="Roest Crollius H."/>
            <person name="Montfort J."/>
            <person name="Robinson-Rechavi M."/>
            <person name="Bouchez O."/>
            <person name="Lampietro C."/>
            <person name="Lopez Roques C."/>
            <person name="Donnadieu C."/>
            <person name="Postlethwait J."/>
            <person name="Bobe J."/>
            <person name="Verreycken H."/>
            <person name="Guiguen Y."/>
        </authorList>
    </citation>
    <scope>NUCLEOTIDE SEQUENCE [LARGE SCALE GENOMIC DNA]</scope>
    <source>
        <strain evidence="8">Up_M1</strain>
        <tissue evidence="8">Testis</tissue>
    </source>
</reference>
<dbReference type="InterPro" id="IPR042855">
    <property type="entry name" value="V_SNARE_CC"/>
</dbReference>
<protein>
    <recommendedName>
        <fullName evidence="7">V-SNARE coiled-coil homology domain-containing protein</fullName>
    </recommendedName>
</protein>
<dbReference type="PRINTS" id="PR00219">
    <property type="entry name" value="SYNAPTOBREVN"/>
</dbReference>
<evidence type="ECO:0000256" key="2">
    <source>
        <dbReference type="ARBA" id="ARBA00046280"/>
    </source>
</evidence>
<dbReference type="AlphaFoldDB" id="A0ABD0W2Z3"/>
<keyword evidence="3 4" id="KW-0175">Coiled coil</keyword>
<feature type="transmembrane region" description="Helical" evidence="6">
    <location>
        <begin position="72"/>
        <end position="92"/>
    </location>
</feature>
<dbReference type="CDD" id="cd15872">
    <property type="entry name" value="R-SNARE_VAMP5"/>
    <property type="match status" value="1"/>
</dbReference>
<evidence type="ECO:0000313" key="9">
    <source>
        <dbReference type="Proteomes" id="UP001557470"/>
    </source>
</evidence>
<comment type="caution">
    <text evidence="8">The sequence shown here is derived from an EMBL/GenBank/DDBJ whole genome shotgun (WGS) entry which is preliminary data.</text>
</comment>
<dbReference type="Gene3D" id="1.20.5.110">
    <property type="match status" value="1"/>
</dbReference>
<evidence type="ECO:0000313" key="8">
    <source>
        <dbReference type="EMBL" id="KAL0965354.1"/>
    </source>
</evidence>
<evidence type="ECO:0000256" key="4">
    <source>
        <dbReference type="SAM" id="Coils"/>
    </source>
</evidence>
<dbReference type="InterPro" id="IPR042166">
    <property type="entry name" value="Vamp5"/>
</dbReference>
<dbReference type="PANTHER" id="PTHR47462">
    <property type="entry name" value="VESICLE-ASSOCIATED MEMBRANE PROTEIN 5"/>
    <property type="match status" value="1"/>
</dbReference>
<keyword evidence="6" id="KW-0812">Transmembrane</keyword>
<dbReference type="InterPro" id="IPR001388">
    <property type="entry name" value="Synaptobrevin-like"/>
</dbReference>
<keyword evidence="6" id="KW-1133">Transmembrane helix</keyword>
<keyword evidence="9" id="KW-1185">Reference proteome</keyword>
<gene>
    <name evidence="8" type="ORF">UPYG_G00280160</name>
</gene>
<feature type="region of interest" description="Disordered" evidence="5">
    <location>
        <begin position="96"/>
        <end position="122"/>
    </location>
</feature>
<dbReference type="GO" id="GO:0012505">
    <property type="term" value="C:endomembrane system"/>
    <property type="evidence" value="ECO:0007669"/>
    <property type="project" value="UniProtKB-SubCell"/>
</dbReference>
<accession>A0ABD0W2Z3</accession>
<dbReference type="SUPFAM" id="SSF58038">
    <property type="entry name" value="SNARE fusion complex"/>
    <property type="match status" value="1"/>
</dbReference>
<evidence type="ECO:0000256" key="1">
    <source>
        <dbReference type="ARBA" id="ARBA00008025"/>
    </source>
</evidence>
<evidence type="ECO:0000256" key="5">
    <source>
        <dbReference type="SAM" id="MobiDB-lite"/>
    </source>
</evidence>
<dbReference type="PANTHER" id="PTHR47462:SF1">
    <property type="entry name" value="VESICLE-ASSOCIATED MEMBRANE PROTEIN 5"/>
    <property type="match status" value="1"/>
</dbReference>
<keyword evidence="6" id="KW-0472">Membrane</keyword>
<organism evidence="8 9">
    <name type="scientific">Umbra pygmaea</name>
    <name type="common">Eastern mudminnow</name>
    <dbReference type="NCBI Taxonomy" id="75934"/>
    <lineage>
        <taxon>Eukaryota</taxon>
        <taxon>Metazoa</taxon>
        <taxon>Chordata</taxon>
        <taxon>Craniata</taxon>
        <taxon>Vertebrata</taxon>
        <taxon>Euteleostomi</taxon>
        <taxon>Actinopterygii</taxon>
        <taxon>Neopterygii</taxon>
        <taxon>Teleostei</taxon>
        <taxon>Protacanthopterygii</taxon>
        <taxon>Esociformes</taxon>
        <taxon>Umbridae</taxon>
        <taxon>Umbra</taxon>
    </lineage>
</organism>
<dbReference type="Pfam" id="PF00957">
    <property type="entry name" value="Synaptobrevin"/>
    <property type="match status" value="1"/>
</dbReference>
<comment type="similarity">
    <text evidence="1">Belongs to the synaptobrevin family.</text>
</comment>
<dbReference type="EMBL" id="JAGEUA010000009">
    <property type="protein sequence ID" value="KAL0965354.1"/>
    <property type="molecule type" value="Genomic_DNA"/>
</dbReference>
<sequence>MSSRLHQAQEAAEEVKVIMLENMEKAEERTEKLQDLDERAEELTAKSKSFEKTTMKVKEQKKCDDIKAKWKLIAVVLVSALLIILVAILMMINRSSPEITHGGSNNPTHTSGITPSTNGTGK</sequence>
<dbReference type="InterPro" id="IPR042581">
    <property type="entry name" value="VAMP5_R-SNARE"/>
</dbReference>
<comment type="subcellular location">
    <subcellularLocation>
        <location evidence="2">Endomembrane system</location>
        <topology evidence="2">Single-pass type IV membrane protein</topology>
    </subcellularLocation>
</comment>
<dbReference type="PROSITE" id="PS50892">
    <property type="entry name" value="V_SNARE"/>
    <property type="match status" value="1"/>
</dbReference>
<dbReference type="Proteomes" id="UP001557470">
    <property type="component" value="Unassembled WGS sequence"/>
</dbReference>
<feature type="domain" description="V-SNARE coiled-coil homology" evidence="7">
    <location>
        <begin position="4"/>
        <end position="71"/>
    </location>
</feature>